<evidence type="ECO:0000313" key="3">
    <source>
        <dbReference type="Proteomes" id="UP000006230"/>
    </source>
</evidence>
<protein>
    <submittedName>
        <fullName evidence="2">Uncharacterized protein</fullName>
    </submittedName>
</protein>
<dbReference type="EMBL" id="AATQ01000001">
    <property type="protein sequence ID" value="EAU48790.1"/>
    <property type="molecule type" value="Genomic_DNA"/>
</dbReference>
<feature type="region of interest" description="Disordered" evidence="1">
    <location>
        <begin position="104"/>
        <end position="331"/>
    </location>
</feature>
<keyword evidence="3" id="KW-1185">Reference proteome</keyword>
<evidence type="ECO:0000313" key="2">
    <source>
        <dbReference type="EMBL" id="EAU48790.1"/>
    </source>
</evidence>
<dbReference type="AlphaFoldDB" id="Q0FVW2"/>
<organism evidence="2 3">
    <name type="scientific">Salipiger bermudensis (strain DSM 26914 / JCM 13377 / KCTC 12554 / HTCC2601)</name>
    <name type="common">Pelagibaca bermudensis</name>
    <dbReference type="NCBI Taxonomy" id="314265"/>
    <lineage>
        <taxon>Bacteria</taxon>
        <taxon>Pseudomonadati</taxon>
        <taxon>Pseudomonadota</taxon>
        <taxon>Alphaproteobacteria</taxon>
        <taxon>Rhodobacterales</taxon>
        <taxon>Roseobacteraceae</taxon>
        <taxon>Salipiger</taxon>
    </lineage>
</organism>
<reference evidence="2 3" key="1">
    <citation type="journal article" date="2010" name="J. Bacteriol.">
        <title>Genome sequences of Pelagibaca bermudensis HTCC2601T and Maritimibacter alkaliphilus HTCC2654T, the type strains of two marine Roseobacter genera.</title>
        <authorList>
            <person name="Thrash J.C."/>
            <person name="Cho J.C."/>
            <person name="Ferriera S."/>
            <person name="Johnson J."/>
            <person name="Vergin K.L."/>
            <person name="Giovannoni S.J."/>
        </authorList>
    </citation>
    <scope>NUCLEOTIDE SEQUENCE [LARGE SCALE GENOMIC DNA]</scope>
    <source>
        <strain evidence="3">DSM 26914 / JCM 13377 / KCTC 12554 / HTCC2601</strain>
    </source>
</reference>
<accession>Q0FVW2</accession>
<dbReference type="HOGENOM" id="CLU_733306_0_0_5"/>
<name>Q0FVW2_SALBH</name>
<feature type="compositionally biased region" description="Basic and acidic residues" evidence="1">
    <location>
        <begin position="234"/>
        <end position="248"/>
    </location>
</feature>
<gene>
    <name evidence="2" type="ORF">R2601_04418</name>
</gene>
<comment type="caution">
    <text evidence="2">The sequence shown here is derived from an EMBL/GenBank/DDBJ whole genome shotgun (WGS) entry which is preliminary data.</text>
</comment>
<feature type="compositionally biased region" description="Basic and acidic residues" evidence="1">
    <location>
        <begin position="256"/>
        <end position="267"/>
    </location>
</feature>
<feature type="compositionally biased region" description="Basic and acidic residues" evidence="1">
    <location>
        <begin position="209"/>
        <end position="219"/>
    </location>
</feature>
<dbReference type="Proteomes" id="UP000006230">
    <property type="component" value="Unassembled WGS sequence"/>
</dbReference>
<feature type="compositionally biased region" description="Basic and acidic residues" evidence="1">
    <location>
        <begin position="104"/>
        <end position="131"/>
    </location>
</feature>
<feature type="compositionally biased region" description="Basic and acidic residues" evidence="1">
    <location>
        <begin position="318"/>
        <end position="331"/>
    </location>
</feature>
<feature type="compositionally biased region" description="Basic and acidic residues" evidence="1">
    <location>
        <begin position="139"/>
        <end position="179"/>
    </location>
</feature>
<feature type="compositionally biased region" description="Basic and acidic residues" evidence="1">
    <location>
        <begin position="286"/>
        <end position="308"/>
    </location>
</feature>
<evidence type="ECO:0000256" key="1">
    <source>
        <dbReference type="SAM" id="MobiDB-lite"/>
    </source>
</evidence>
<proteinExistence type="predicted"/>
<sequence>MKIEAGEFIIRETLGIERQRVVDILRQTVADDQHVRRSCALEPQLLAARLRRPQRVPCPDLFIGEALVQQLPARRSEGGVVALRRTIELCERLRAARLRAVRCHAEDRDRGDRHQRRGGAEREGPPGHLEPEGPLDEVVPDRREREGQRGPGDHLGWRRLVDRHDPSEGEDREMPEIERVGQLADPDQGGEREQARHRLVPFGAPDQAAGRKNDGHRSEAGMLHADQILGDEGADQHHERHCRNDPRDPPAGGRADFAHQNRQDSPCEHLPCPACRRVERKGRVQHRGDGGDREPCDGHRHEDPEQGPHLHAGQQQDQEGRKQKVELFLDREAPGVQERLEQSRLRAILTEFEEPEAIAHEAECRDERQRKPVELAG</sequence>